<dbReference type="Proteomes" id="UP000649617">
    <property type="component" value="Unassembled WGS sequence"/>
</dbReference>
<dbReference type="AlphaFoldDB" id="A0A812KFC5"/>
<accession>A0A812KFC5</accession>
<evidence type="ECO:0000313" key="1">
    <source>
        <dbReference type="EMBL" id="CAE7226765.1"/>
    </source>
</evidence>
<reference evidence="1" key="1">
    <citation type="submission" date="2021-02" db="EMBL/GenBank/DDBJ databases">
        <authorList>
            <person name="Dougan E. K."/>
            <person name="Rhodes N."/>
            <person name="Thang M."/>
            <person name="Chan C."/>
        </authorList>
    </citation>
    <scope>NUCLEOTIDE SEQUENCE</scope>
</reference>
<protein>
    <submittedName>
        <fullName evidence="1">RNF14 protein</fullName>
    </submittedName>
</protein>
<organism evidence="1 2">
    <name type="scientific">Symbiodinium pilosum</name>
    <name type="common">Dinoflagellate</name>
    <dbReference type="NCBI Taxonomy" id="2952"/>
    <lineage>
        <taxon>Eukaryota</taxon>
        <taxon>Sar</taxon>
        <taxon>Alveolata</taxon>
        <taxon>Dinophyceae</taxon>
        <taxon>Suessiales</taxon>
        <taxon>Symbiodiniaceae</taxon>
        <taxon>Symbiodinium</taxon>
    </lineage>
</organism>
<keyword evidence="2" id="KW-1185">Reference proteome</keyword>
<comment type="caution">
    <text evidence="1">The sequence shown here is derived from an EMBL/GenBank/DDBJ whole genome shotgun (WGS) entry which is preliminary data.</text>
</comment>
<dbReference type="EMBL" id="CAJNIZ010003880">
    <property type="protein sequence ID" value="CAE7226765.1"/>
    <property type="molecule type" value="Genomic_DNA"/>
</dbReference>
<evidence type="ECO:0000313" key="2">
    <source>
        <dbReference type="Proteomes" id="UP000649617"/>
    </source>
</evidence>
<feature type="non-terminal residue" evidence="1">
    <location>
        <position position="61"/>
    </location>
</feature>
<name>A0A812KFC5_SYMPI</name>
<sequence>MAPNEAALEAIRLVRAQGYAEKVEVRPSAVVESVEVDCPGGPYTCFICTEAKDASERFLPH</sequence>
<dbReference type="OrthoDB" id="440773at2759"/>
<gene>
    <name evidence="1" type="primary">RNF14</name>
    <name evidence="1" type="ORF">SPIL2461_LOCUS3249</name>
</gene>
<proteinExistence type="predicted"/>